<name>A0A6N2W3N6_9FIRM</name>
<reference evidence="2" key="1">
    <citation type="submission" date="2019-11" db="EMBL/GenBank/DDBJ databases">
        <authorList>
            <person name="Feng L."/>
        </authorList>
    </citation>
    <scope>NUCLEOTIDE SEQUENCE</scope>
    <source>
        <strain evidence="2">AcaccaeLFYP115</strain>
    </source>
</reference>
<organism evidence="2">
    <name type="scientific">Anaerostipes caccae</name>
    <dbReference type="NCBI Taxonomy" id="105841"/>
    <lineage>
        <taxon>Bacteria</taxon>
        <taxon>Bacillati</taxon>
        <taxon>Bacillota</taxon>
        <taxon>Clostridia</taxon>
        <taxon>Lachnospirales</taxon>
        <taxon>Lachnospiraceae</taxon>
        <taxon>Anaerostipes</taxon>
    </lineage>
</organism>
<sequence length="92" mass="10035">MSKTRRWKRILILAVTAAFSVGLIHDLGSINAEERSEQTEATTETEISATEIKEGDDLKTEALDTSVSEPEISQNKTITPPPPPKKEGGSQK</sequence>
<feature type="compositionally biased region" description="Basic and acidic residues" evidence="1">
    <location>
        <begin position="51"/>
        <end position="62"/>
    </location>
</feature>
<dbReference type="AlphaFoldDB" id="A0A6N2W3N6"/>
<evidence type="ECO:0000256" key="1">
    <source>
        <dbReference type="SAM" id="MobiDB-lite"/>
    </source>
</evidence>
<evidence type="ECO:0000313" key="2">
    <source>
        <dbReference type="EMBL" id="VYT36890.1"/>
    </source>
</evidence>
<proteinExistence type="predicted"/>
<feature type="region of interest" description="Disordered" evidence="1">
    <location>
        <begin position="34"/>
        <end position="92"/>
    </location>
</feature>
<feature type="compositionally biased region" description="Polar residues" evidence="1">
    <location>
        <begin position="63"/>
        <end position="78"/>
    </location>
</feature>
<dbReference type="EMBL" id="CACRSQ010000007">
    <property type="protein sequence ID" value="VYT36890.1"/>
    <property type="molecule type" value="Genomic_DNA"/>
</dbReference>
<protein>
    <submittedName>
        <fullName evidence="2">Uncharacterized protein</fullName>
    </submittedName>
</protein>
<feature type="compositionally biased region" description="Low complexity" evidence="1">
    <location>
        <begin position="39"/>
        <end position="50"/>
    </location>
</feature>
<accession>A0A6N2W3N6</accession>
<dbReference type="RefSeq" id="WP_006566011.1">
    <property type="nucleotide sequence ID" value="NZ_CACRSQ010000007.1"/>
</dbReference>
<gene>
    <name evidence="2" type="ORF">ACLFYP115_03042</name>
</gene>